<feature type="transmembrane region" description="Helical" evidence="1">
    <location>
        <begin position="20"/>
        <end position="38"/>
    </location>
</feature>
<evidence type="ECO:0000313" key="2">
    <source>
        <dbReference type="EMBL" id="KAJ3202344.1"/>
    </source>
</evidence>
<proteinExistence type="predicted"/>
<accession>A0AAD5TWD8</accession>
<dbReference type="Proteomes" id="UP001211065">
    <property type="component" value="Unassembled WGS sequence"/>
</dbReference>
<name>A0AAD5TWD8_9FUNG</name>
<feature type="non-terminal residue" evidence="2">
    <location>
        <position position="1"/>
    </location>
</feature>
<organism evidence="2 3">
    <name type="scientific">Clydaea vesicula</name>
    <dbReference type="NCBI Taxonomy" id="447962"/>
    <lineage>
        <taxon>Eukaryota</taxon>
        <taxon>Fungi</taxon>
        <taxon>Fungi incertae sedis</taxon>
        <taxon>Chytridiomycota</taxon>
        <taxon>Chytridiomycota incertae sedis</taxon>
        <taxon>Chytridiomycetes</taxon>
        <taxon>Lobulomycetales</taxon>
        <taxon>Lobulomycetaceae</taxon>
        <taxon>Clydaea</taxon>
    </lineage>
</organism>
<comment type="caution">
    <text evidence="2">The sequence shown here is derived from an EMBL/GenBank/DDBJ whole genome shotgun (WGS) entry which is preliminary data.</text>
</comment>
<keyword evidence="1" id="KW-0812">Transmembrane</keyword>
<keyword evidence="3" id="KW-1185">Reference proteome</keyword>
<dbReference type="EMBL" id="JADGJW010001585">
    <property type="protein sequence ID" value="KAJ3202344.1"/>
    <property type="molecule type" value="Genomic_DNA"/>
</dbReference>
<reference evidence="2" key="1">
    <citation type="submission" date="2020-05" db="EMBL/GenBank/DDBJ databases">
        <title>Phylogenomic resolution of chytrid fungi.</title>
        <authorList>
            <person name="Stajich J.E."/>
            <person name="Amses K."/>
            <person name="Simmons R."/>
            <person name="Seto K."/>
            <person name="Myers J."/>
            <person name="Bonds A."/>
            <person name="Quandt C.A."/>
            <person name="Barry K."/>
            <person name="Liu P."/>
            <person name="Grigoriev I."/>
            <person name="Longcore J.E."/>
            <person name="James T.Y."/>
        </authorList>
    </citation>
    <scope>NUCLEOTIDE SEQUENCE</scope>
    <source>
        <strain evidence="2">JEL0476</strain>
    </source>
</reference>
<keyword evidence="1" id="KW-1133">Transmembrane helix</keyword>
<dbReference type="AlphaFoldDB" id="A0AAD5TWD8"/>
<protein>
    <submittedName>
        <fullName evidence="2">Uncharacterized protein</fullName>
    </submittedName>
</protein>
<keyword evidence="1" id="KW-0472">Membrane</keyword>
<gene>
    <name evidence="2" type="ORF">HK099_001883</name>
</gene>
<feature type="transmembrane region" description="Helical" evidence="1">
    <location>
        <begin position="50"/>
        <end position="71"/>
    </location>
</feature>
<evidence type="ECO:0000256" key="1">
    <source>
        <dbReference type="SAM" id="Phobius"/>
    </source>
</evidence>
<evidence type="ECO:0000313" key="3">
    <source>
        <dbReference type="Proteomes" id="UP001211065"/>
    </source>
</evidence>
<feature type="transmembrane region" description="Helical" evidence="1">
    <location>
        <begin position="91"/>
        <end position="114"/>
    </location>
</feature>
<sequence length="126" mass="14283">MSNKTAFVLYSLTPSALKPQAPILCFAWGVATLIAIQLTIRNLFNNRRSWIDVVQFLAGISLIVQELISFGKMYNLTAPVTPDCDYVNYTRFLSFILFQIFANLVLILRITVLVPKNFQLAVRVIL</sequence>